<dbReference type="SUPFAM" id="SSF55729">
    <property type="entry name" value="Acyl-CoA N-acyltransferases (Nat)"/>
    <property type="match status" value="1"/>
</dbReference>
<dbReference type="InterPro" id="IPR032875">
    <property type="entry name" value="Succ_CoA_lig_flav_dom"/>
</dbReference>
<accession>A0A8J3YY81</accession>
<evidence type="ECO:0000313" key="2">
    <source>
        <dbReference type="EMBL" id="GIJ52862.1"/>
    </source>
</evidence>
<evidence type="ECO:0000259" key="1">
    <source>
        <dbReference type="PROSITE" id="PS51186"/>
    </source>
</evidence>
<organism evidence="2 3">
    <name type="scientific">Virgisporangium aurantiacum</name>
    <dbReference type="NCBI Taxonomy" id="175570"/>
    <lineage>
        <taxon>Bacteria</taxon>
        <taxon>Bacillati</taxon>
        <taxon>Actinomycetota</taxon>
        <taxon>Actinomycetes</taxon>
        <taxon>Micromonosporales</taxon>
        <taxon>Micromonosporaceae</taxon>
        <taxon>Virgisporangium</taxon>
    </lineage>
</organism>
<dbReference type="Proteomes" id="UP000612585">
    <property type="component" value="Unassembled WGS sequence"/>
</dbReference>
<dbReference type="Gene3D" id="3.40.50.261">
    <property type="entry name" value="Succinyl-CoA synthetase domains"/>
    <property type="match status" value="2"/>
</dbReference>
<dbReference type="AlphaFoldDB" id="A0A8J3YY81"/>
<sequence length="820" mass="85640">MKPADVVLSDGSTVRLRQIEPVDADAIVEMHSRFSERTRYFRYFSPYPRIPPRDLERFTTVDHHDREAIVAESGGDLIAVARYERLGAGADEAEVAFVVEDAHQGRGLGSVMMEHLAARAREEGIVRFVAEVLPANARMIRTFTEAGYEVARQYADGVVHLTFPIATTSRSLSVQWRREQRADARSVARLLNPRGVLVYGARADGTGLGAAVLRHLVAAGFTGPIHPVHRRAKRIGGLPAVPKPPEGEADLAVIAVPAPGVAEVVAECAAAGVTGLVVISAGFDKPLRDDLVRLVRDRGMRLVGPAGLGVANTAIGLNATLAPALPVPGRVGFFSQSAALGIALLAAAGARGIGLSTFVSAGDRADVSGNDLLQYWRDDPQTDAVLLYLETFGNPRKFTRIARELTRHKPVVAVAAAKGEFGAALFASSGVIRVDTVAELFDVGALVASQPLPAGSRLGVVADAEVFGLLAAAAAPAAGLAVTSVRPYSGDAVSAAVADPAVDAVLVAYAPVSPDAPPLVLDVGDADKPIIAVYPGPGSAVGRVPVYPSVEEAVRALGKVAAYAAWRRDPAGVFDEVTVDRAAAAAVIGSEDGWTGSTPGVDTRAGDLIAAYGIEMVAGQRVGGDPDAVAAVAEMLGLPVALKVAATPWRHRFDLGAVRLNLGTVDEVVRAHAELQDRFGTAVEVVVQRMAPPGVPCVVKVVDDPAFGPVVGFGLGGLATDLLGDLAWCPAPLTDRDAARLLRGPRAAPLLHGYRGTPPVDVAALSDLLIRVGHLADDQVRLAFLELNPVLAHERGLSVLYAEAQVGPPASRPDTGPRRL</sequence>
<dbReference type="InterPro" id="IPR036291">
    <property type="entry name" value="NAD(P)-bd_dom_sf"/>
</dbReference>
<dbReference type="Pfam" id="PF13607">
    <property type="entry name" value="Succ_CoA_lig"/>
    <property type="match status" value="1"/>
</dbReference>
<dbReference type="PANTHER" id="PTHR42793:SF1">
    <property type="entry name" value="PEPTIDYL-LYSINE N-ACETYLTRANSFERASE PATZ"/>
    <property type="match status" value="1"/>
</dbReference>
<dbReference type="Pfam" id="PF00583">
    <property type="entry name" value="Acetyltransf_1"/>
    <property type="match status" value="1"/>
</dbReference>
<dbReference type="PANTHER" id="PTHR42793">
    <property type="entry name" value="COA BINDING DOMAIN CONTAINING PROTEIN"/>
    <property type="match status" value="1"/>
</dbReference>
<evidence type="ECO:0000313" key="3">
    <source>
        <dbReference type="Proteomes" id="UP000612585"/>
    </source>
</evidence>
<dbReference type="Pfam" id="PF13549">
    <property type="entry name" value="ATP-grasp_5"/>
    <property type="match status" value="1"/>
</dbReference>
<dbReference type="SMART" id="SM00881">
    <property type="entry name" value="CoA_binding"/>
    <property type="match status" value="1"/>
</dbReference>
<dbReference type="InterPro" id="IPR016102">
    <property type="entry name" value="Succinyl-CoA_synth-like"/>
</dbReference>
<dbReference type="GO" id="GO:0005524">
    <property type="term" value="F:ATP binding"/>
    <property type="evidence" value="ECO:0007669"/>
    <property type="project" value="InterPro"/>
</dbReference>
<gene>
    <name evidence="2" type="ORF">Vau01_003780</name>
</gene>
<dbReference type="SUPFAM" id="SSF51735">
    <property type="entry name" value="NAD(P)-binding Rossmann-fold domains"/>
    <property type="match status" value="1"/>
</dbReference>
<dbReference type="Gene3D" id="3.40.630.30">
    <property type="match status" value="1"/>
</dbReference>
<comment type="caution">
    <text evidence="2">The sequence shown here is derived from an EMBL/GenBank/DDBJ whole genome shotgun (WGS) entry which is preliminary data.</text>
</comment>
<dbReference type="InterPro" id="IPR003781">
    <property type="entry name" value="CoA-bd"/>
</dbReference>
<dbReference type="Gene3D" id="3.30.1490.20">
    <property type="entry name" value="ATP-grasp fold, A domain"/>
    <property type="match status" value="1"/>
</dbReference>
<dbReference type="EMBL" id="BOPG01000003">
    <property type="protein sequence ID" value="GIJ52862.1"/>
    <property type="molecule type" value="Genomic_DNA"/>
</dbReference>
<dbReference type="Gene3D" id="3.40.50.720">
    <property type="entry name" value="NAD(P)-binding Rossmann-like Domain"/>
    <property type="match status" value="1"/>
</dbReference>
<dbReference type="InterPro" id="IPR000182">
    <property type="entry name" value="GNAT_dom"/>
</dbReference>
<dbReference type="SUPFAM" id="SSF56059">
    <property type="entry name" value="Glutathione synthetase ATP-binding domain-like"/>
    <property type="match status" value="1"/>
</dbReference>
<reference evidence="2" key="1">
    <citation type="submission" date="2021-01" db="EMBL/GenBank/DDBJ databases">
        <title>Whole genome shotgun sequence of Virgisporangium aurantiacum NBRC 16421.</title>
        <authorList>
            <person name="Komaki H."/>
            <person name="Tamura T."/>
        </authorList>
    </citation>
    <scope>NUCLEOTIDE SEQUENCE</scope>
    <source>
        <strain evidence="2">NBRC 16421</strain>
    </source>
</reference>
<protein>
    <submittedName>
        <fullName evidence="2">GNAT family N-acetyltransferase</fullName>
    </submittedName>
</protein>
<dbReference type="SUPFAM" id="SSF52210">
    <property type="entry name" value="Succinyl-CoA synthetase domains"/>
    <property type="match status" value="2"/>
</dbReference>
<feature type="domain" description="N-acetyltransferase" evidence="1">
    <location>
        <begin position="14"/>
        <end position="170"/>
    </location>
</feature>
<dbReference type="Gene3D" id="3.30.470.20">
    <property type="entry name" value="ATP-grasp fold, B domain"/>
    <property type="match status" value="1"/>
</dbReference>
<dbReference type="GO" id="GO:0016747">
    <property type="term" value="F:acyltransferase activity, transferring groups other than amino-acyl groups"/>
    <property type="evidence" value="ECO:0007669"/>
    <property type="project" value="InterPro"/>
</dbReference>
<dbReference type="InterPro" id="IPR016181">
    <property type="entry name" value="Acyl_CoA_acyltransferase"/>
</dbReference>
<dbReference type="PROSITE" id="PS51186">
    <property type="entry name" value="GNAT"/>
    <property type="match status" value="1"/>
</dbReference>
<proteinExistence type="predicted"/>
<keyword evidence="3" id="KW-1185">Reference proteome</keyword>
<dbReference type="CDD" id="cd04301">
    <property type="entry name" value="NAT_SF"/>
    <property type="match status" value="1"/>
</dbReference>
<name>A0A8J3YY81_9ACTN</name>
<dbReference type="Pfam" id="PF13380">
    <property type="entry name" value="CoA_binding_2"/>
    <property type="match status" value="1"/>
</dbReference>
<dbReference type="RefSeq" id="WP_203986310.1">
    <property type="nucleotide sequence ID" value="NZ_BOPG01000003.1"/>
</dbReference>
<dbReference type="InterPro" id="IPR013815">
    <property type="entry name" value="ATP_grasp_subdomain_1"/>
</dbReference>